<evidence type="ECO:0000313" key="1">
    <source>
        <dbReference type="EMBL" id="SVA77208.1"/>
    </source>
</evidence>
<dbReference type="AlphaFoldDB" id="A0A381YJH0"/>
<name>A0A381YJH0_9ZZZZ</name>
<dbReference type="EMBL" id="UINC01018390">
    <property type="protein sequence ID" value="SVA77208.1"/>
    <property type="molecule type" value="Genomic_DNA"/>
</dbReference>
<gene>
    <name evidence="1" type="ORF">METZ01_LOCUS130062</name>
</gene>
<sequence>MARPQMAVVGKSICHPRYMDDIHLFHRKTHLLLGHCDMAYPMLRHGRIHKGNLALNRDLLFR</sequence>
<proteinExistence type="predicted"/>
<organism evidence="1">
    <name type="scientific">marine metagenome</name>
    <dbReference type="NCBI Taxonomy" id="408172"/>
    <lineage>
        <taxon>unclassified sequences</taxon>
        <taxon>metagenomes</taxon>
        <taxon>ecological metagenomes</taxon>
    </lineage>
</organism>
<protein>
    <submittedName>
        <fullName evidence="1">Uncharacterized protein</fullName>
    </submittedName>
</protein>
<accession>A0A381YJH0</accession>
<reference evidence="1" key="1">
    <citation type="submission" date="2018-05" db="EMBL/GenBank/DDBJ databases">
        <authorList>
            <person name="Lanie J.A."/>
            <person name="Ng W.-L."/>
            <person name="Kazmierczak K.M."/>
            <person name="Andrzejewski T.M."/>
            <person name="Davidsen T.M."/>
            <person name="Wayne K.J."/>
            <person name="Tettelin H."/>
            <person name="Glass J.I."/>
            <person name="Rusch D."/>
            <person name="Podicherti R."/>
            <person name="Tsui H.-C.T."/>
            <person name="Winkler M.E."/>
        </authorList>
    </citation>
    <scope>NUCLEOTIDE SEQUENCE</scope>
</reference>